<evidence type="ECO:0000256" key="6">
    <source>
        <dbReference type="ARBA" id="ARBA00023136"/>
    </source>
</evidence>
<evidence type="ECO:0000256" key="4">
    <source>
        <dbReference type="ARBA" id="ARBA00022692"/>
    </source>
</evidence>
<sequence length="329" mass="35867">MSQRWVGRKAILGWCVFGLVLAAALYIATSGHFYSPIEPFVGGKLQPPSHAFLMGTDELGRDVLSRLIAATGVTLGLSLVSVVLAMLIGTLLGMGAGYNLVPVLTPVILFLGQISIIFPTRWLPLMIVALFGNHALGMVLSMFFSLWGQFFWLMYDESRGLQGRTFIQAAYAVGGTKWKVIVFHILPYLAPTVLVLATLSFRTAIGVISTLSFLGIGLQPPTPTWGWKRWFHSSVAVSAVRNVSLRIRAGETIGLVGESGSGKSTLGRCLAGLEKPSAGSVFYGDLEIYSLSRREARLLRRRIQYIHQDPVDALNPYRTIGQSHFGILA</sequence>
<accession>T0BM42</accession>
<dbReference type="InterPro" id="IPR050366">
    <property type="entry name" value="BP-dependent_transpt_permease"/>
</dbReference>
<dbReference type="InterPro" id="IPR003439">
    <property type="entry name" value="ABC_transporter-like_ATP-bd"/>
</dbReference>
<organism evidence="8 9">
    <name type="scientific">Alicyclobacillus acidoterrestris (strain ATCC 49025 / DSM 3922 / CIP 106132 / NCIMB 13137 / GD3B)</name>
    <dbReference type="NCBI Taxonomy" id="1356854"/>
    <lineage>
        <taxon>Bacteria</taxon>
        <taxon>Bacillati</taxon>
        <taxon>Bacillota</taxon>
        <taxon>Bacilli</taxon>
        <taxon>Bacillales</taxon>
        <taxon>Alicyclobacillaceae</taxon>
        <taxon>Alicyclobacillus</taxon>
    </lineage>
</organism>
<reference evidence="9" key="1">
    <citation type="journal article" date="2022" name="G3 (Bethesda)">
        <title>Unveiling the complete genome sequence of Alicyclobacillus acidoterrestris DSM 3922T, a taint-producing strain.</title>
        <authorList>
            <person name="Leonardo I.C."/>
            <person name="Barreto Crespo M.T."/>
            <person name="Gaspar F.B."/>
        </authorList>
    </citation>
    <scope>NUCLEOTIDE SEQUENCE [LARGE SCALE GENOMIC DNA]</scope>
    <source>
        <strain evidence="9">DSM 3922</strain>
    </source>
</reference>
<dbReference type="SUPFAM" id="SSF52540">
    <property type="entry name" value="P-loop containing nucleoside triphosphate hydrolases"/>
    <property type="match status" value="1"/>
</dbReference>
<dbReference type="GO" id="GO:0005886">
    <property type="term" value="C:plasma membrane"/>
    <property type="evidence" value="ECO:0007669"/>
    <property type="project" value="UniProtKB-SubCell"/>
</dbReference>
<keyword evidence="2 7" id="KW-0813">Transport</keyword>
<evidence type="ECO:0000256" key="5">
    <source>
        <dbReference type="ARBA" id="ARBA00022989"/>
    </source>
</evidence>
<proteinExistence type="inferred from homology"/>
<dbReference type="CDD" id="cd06261">
    <property type="entry name" value="TM_PBP2"/>
    <property type="match status" value="1"/>
</dbReference>
<evidence type="ECO:0000313" key="9">
    <source>
        <dbReference type="Proteomes" id="UP000829401"/>
    </source>
</evidence>
<dbReference type="STRING" id="1356854.N007_16830"/>
<evidence type="ECO:0000256" key="3">
    <source>
        <dbReference type="ARBA" id="ARBA00022475"/>
    </source>
</evidence>
<dbReference type="InterPro" id="IPR000515">
    <property type="entry name" value="MetI-like"/>
</dbReference>
<dbReference type="InterPro" id="IPR027417">
    <property type="entry name" value="P-loop_NTPase"/>
</dbReference>
<dbReference type="Pfam" id="PF00005">
    <property type="entry name" value="ABC_tran"/>
    <property type="match status" value="1"/>
</dbReference>
<dbReference type="GO" id="GO:0005524">
    <property type="term" value="F:ATP binding"/>
    <property type="evidence" value="ECO:0007669"/>
    <property type="project" value="UniProtKB-KW"/>
</dbReference>
<keyword evidence="4 7" id="KW-0812">Transmembrane</keyword>
<accession>A0A9E7CRN2</accession>
<evidence type="ECO:0000313" key="8">
    <source>
        <dbReference type="EMBL" id="UNO48205.1"/>
    </source>
</evidence>
<keyword evidence="5 7" id="KW-1133">Transmembrane helix</keyword>
<dbReference type="PANTHER" id="PTHR43386">
    <property type="entry name" value="OLIGOPEPTIDE TRANSPORT SYSTEM PERMEASE PROTEIN APPC"/>
    <property type="match status" value="1"/>
</dbReference>
<evidence type="ECO:0000256" key="7">
    <source>
        <dbReference type="RuleBase" id="RU363032"/>
    </source>
</evidence>
<keyword evidence="9" id="KW-1185">Reference proteome</keyword>
<keyword evidence="8" id="KW-0547">Nucleotide-binding</keyword>
<dbReference type="Gene3D" id="3.40.50.300">
    <property type="entry name" value="P-loop containing nucleotide triphosphate hydrolases"/>
    <property type="match status" value="1"/>
</dbReference>
<protein>
    <submittedName>
        <fullName evidence="8">ATP-binding cassette domain-containing protein</fullName>
    </submittedName>
</protein>
<evidence type="ECO:0000256" key="2">
    <source>
        <dbReference type="ARBA" id="ARBA00022448"/>
    </source>
</evidence>
<name>T0BM42_ALIAG</name>
<dbReference type="GO" id="GO:0016887">
    <property type="term" value="F:ATP hydrolysis activity"/>
    <property type="evidence" value="ECO:0007669"/>
    <property type="project" value="InterPro"/>
</dbReference>
<evidence type="ECO:0000256" key="1">
    <source>
        <dbReference type="ARBA" id="ARBA00004651"/>
    </source>
</evidence>
<gene>
    <name evidence="8" type="ORF">K1I37_16215</name>
</gene>
<feature type="transmembrane region" description="Helical" evidence="7">
    <location>
        <begin position="100"/>
        <end position="119"/>
    </location>
</feature>
<keyword evidence="3" id="KW-1003">Cell membrane</keyword>
<comment type="subcellular location">
    <subcellularLocation>
        <location evidence="1 7">Cell membrane</location>
        <topology evidence="1 7">Multi-pass membrane protein</topology>
    </subcellularLocation>
</comment>
<dbReference type="PROSITE" id="PS50928">
    <property type="entry name" value="ABC_TM1"/>
    <property type="match status" value="1"/>
</dbReference>
<dbReference type="OrthoDB" id="2584043at2"/>
<keyword evidence="6 7" id="KW-0472">Membrane</keyword>
<dbReference type="eggNOG" id="COG1173">
    <property type="taxonomic scope" value="Bacteria"/>
</dbReference>
<dbReference type="KEGG" id="aaco:K1I37_16215"/>
<comment type="similarity">
    <text evidence="7">Belongs to the binding-protein-dependent transport system permease family.</text>
</comment>
<dbReference type="Pfam" id="PF00528">
    <property type="entry name" value="BPD_transp_1"/>
    <property type="match status" value="1"/>
</dbReference>
<feature type="transmembrane region" description="Helical" evidence="7">
    <location>
        <begin position="125"/>
        <end position="153"/>
    </location>
</feature>
<dbReference type="EMBL" id="CP080467">
    <property type="protein sequence ID" value="UNO48205.1"/>
    <property type="molecule type" value="Genomic_DNA"/>
</dbReference>
<dbReference type="GO" id="GO:0055085">
    <property type="term" value="P:transmembrane transport"/>
    <property type="evidence" value="ECO:0007669"/>
    <property type="project" value="InterPro"/>
</dbReference>
<dbReference type="PANTHER" id="PTHR43386:SF1">
    <property type="entry name" value="D,D-DIPEPTIDE TRANSPORT SYSTEM PERMEASE PROTEIN DDPC-RELATED"/>
    <property type="match status" value="1"/>
</dbReference>
<keyword evidence="8" id="KW-0067">ATP-binding</keyword>
<dbReference type="Proteomes" id="UP000829401">
    <property type="component" value="Chromosome"/>
</dbReference>
<feature type="transmembrane region" description="Helical" evidence="7">
    <location>
        <begin position="67"/>
        <end position="88"/>
    </location>
</feature>
<dbReference type="eggNOG" id="COG4608">
    <property type="taxonomic scope" value="Bacteria"/>
</dbReference>
<dbReference type="SUPFAM" id="SSF161098">
    <property type="entry name" value="MetI-like"/>
    <property type="match status" value="1"/>
</dbReference>
<dbReference type="InterPro" id="IPR035906">
    <property type="entry name" value="MetI-like_sf"/>
</dbReference>
<feature type="transmembrane region" description="Helical" evidence="7">
    <location>
        <begin position="12"/>
        <end position="34"/>
    </location>
</feature>
<dbReference type="AlphaFoldDB" id="T0BM42"/>
<dbReference type="Gene3D" id="1.10.3720.10">
    <property type="entry name" value="MetI-like"/>
    <property type="match status" value="1"/>
</dbReference>